<name>A0A1D1VMB0_RAMVA</name>
<reference evidence="2 3" key="1">
    <citation type="journal article" date="2016" name="Nat. Commun.">
        <title>Extremotolerant tardigrade genome and improved radiotolerance of human cultured cells by tardigrade-unique protein.</title>
        <authorList>
            <person name="Hashimoto T."/>
            <person name="Horikawa D.D."/>
            <person name="Saito Y."/>
            <person name="Kuwahara H."/>
            <person name="Kozuka-Hata H."/>
            <person name="Shin-I T."/>
            <person name="Minakuchi Y."/>
            <person name="Ohishi K."/>
            <person name="Motoyama A."/>
            <person name="Aizu T."/>
            <person name="Enomoto A."/>
            <person name="Kondo K."/>
            <person name="Tanaka S."/>
            <person name="Hara Y."/>
            <person name="Koshikawa S."/>
            <person name="Sagara H."/>
            <person name="Miura T."/>
            <person name="Yokobori S."/>
            <person name="Miyagawa K."/>
            <person name="Suzuki Y."/>
            <person name="Kubo T."/>
            <person name="Oyama M."/>
            <person name="Kohara Y."/>
            <person name="Fujiyama A."/>
            <person name="Arakawa K."/>
            <person name="Katayama T."/>
            <person name="Toyoda A."/>
            <person name="Kunieda T."/>
        </authorList>
    </citation>
    <scope>NUCLEOTIDE SEQUENCE [LARGE SCALE GENOMIC DNA]</scope>
    <source>
        <strain evidence="2 3">YOKOZUNA-1</strain>
    </source>
</reference>
<accession>A0A1D1VMB0</accession>
<sequence>MQCYSLISFFCDLLSLLLSHIPFTSLFPLMLYFALHWAKFSRGVPTQTYKQNQLRNDSSCPKIPC</sequence>
<organism evidence="2 3">
    <name type="scientific">Ramazzottius varieornatus</name>
    <name type="common">Water bear</name>
    <name type="synonym">Tardigrade</name>
    <dbReference type="NCBI Taxonomy" id="947166"/>
    <lineage>
        <taxon>Eukaryota</taxon>
        <taxon>Metazoa</taxon>
        <taxon>Ecdysozoa</taxon>
        <taxon>Tardigrada</taxon>
        <taxon>Eutardigrada</taxon>
        <taxon>Parachela</taxon>
        <taxon>Hypsibioidea</taxon>
        <taxon>Ramazzottiidae</taxon>
        <taxon>Ramazzottius</taxon>
    </lineage>
</organism>
<evidence type="ECO:0000313" key="3">
    <source>
        <dbReference type="Proteomes" id="UP000186922"/>
    </source>
</evidence>
<dbReference type="EMBL" id="BDGG01000008">
    <property type="protein sequence ID" value="GAV02727.1"/>
    <property type="molecule type" value="Genomic_DNA"/>
</dbReference>
<feature type="transmembrane region" description="Helical" evidence="1">
    <location>
        <begin position="6"/>
        <end position="35"/>
    </location>
</feature>
<evidence type="ECO:0000256" key="1">
    <source>
        <dbReference type="SAM" id="Phobius"/>
    </source>
</evidence>
<gene>
    <name evidence="2" type="primary">RvY_13256-1</name>
    <name evidence="2" type="synonym">RvY_13256.1</name>
    <name evidence="2" type="ORF">RvY_13256</name>
</gene>
<keyword evidence="1" id="KW-1133">Transmembrane helix</keyword>
<evidence type="ECO:0000313" key="2">
    <source>
        <dbReference type="EMBL" id="GAV02727.1"/>
    </source>
</evidence>
<dbReference type="Proteomes" id="UP000186922">
    <property type="component" value="Unassembled WGS sequence"/>
</dbReference>
<keyword evidence="1" id="KW-0472">Membrane</keyword>
<dbReference type="AlphaFoldDB" id="A0A1D1VMB0"/>
<proteinExistence type="predicted"/>
<protein>
    <submittedName>
        <fullName evidence="2">Uncharacterized protein</fullName>
    </submittedName>
</protein>
<keyword evidence="3" id="KW-1185">Reference proteome</keyword>
<comment type="caution">
    <text evidence="2">The sequence shown here is derived from an EMBL/GenBank/DDBJ whole genome shotgun (WGS) entry which is preliminary data.</text>
</comment>
<keyword evidence="1" id="KW-0812">Transmembrane</keyword>